<accession>A0A382T6F3</accession>
<proteinExistence type="predicted"/>
<dbReference type="PANTHER" id="PTHR38686:SF1">
    <property type="entry name" value="APOLIPOPROTEIN N-ACYLTRANSFERASE"/>
    <property type="match status" value="1"/>
</dbReference>
<keyword evidence="1" id="KW-0472">Membrane</keyword>
<reference evidence="3" key="1">
    <citation type="submission" date="2018-05" db="EMBL/GenBank/DDBJ databases">
        <authorList>
            <person name="Lanie J.A."/>
            <person name="Ng W.-L."/>
            <person name="Kazmierczak K.M."/>
            <person name="Andrzejewski T.M."/>
            <person name="Davidsen T.M."/>
            <person name="Wayne K.J."/>
            <person name="Tettelin H."/>
            <person name="Glass J.I."/>
            <person name="Rusch D."/>
            <person name="Podicherti R."/>
            <person name="Tsui H.-C.T."/>
            <person name="Winkler M.E."/>
        </authorList>
    </citation>
    <scope>NUCLEOTIDE SEQUENCE</scope>
</reference>
<organism evidence="3">
    <name type="scientific">marine metagenome</name>
    <dbReference type="NCBI Taxonomy" id="408172"/>
    <lineage>
        <taxon>unclassified sequences</taxon>
        <taxon>metagenomes</taxon>
        <taxon>ecological metagenomes</taxon>
    </lineage>
</organism>
<evidence type="ECO:0000256" key="1">
    <source>
        <dbReference type="SAM" id="Phobius"/>
    </source>
</evidence>
<dbReference type="GO" id="GO:0042158">
    <property type="term" value="P:lipoprotein biosynthetic process"/>
    <property type="evidence" value="ECO:0007669"/>
    <property type="project" value="InterPro"/>
</dbReference>
<dbReference type="InterPro" id="IPR045378">
    <property type="entry name" value="LNT_N"/>
</dbReference>
<dbReference type="GO" id="GO:0016020">
    <property type="term" value="C:membrane"/>
    <property type="evidence" value="ECO:0007669"/>
    <property type="project" value="InterPro"/>
</dbReference>
<dbReference type="PANTHER" id="PTHR38686">
    <property type="entry name" value="APOLIPOPROTEIN N-ACYLTRANSFERASE"/>
    <property type="match status" value="1"/>
</dbReference>
<feature type="transmembrane region" description="Helical" evidence="1">
    <location>
        <begin position="51"/>
        <end position="73"/>
    </location>
</feature>
<keyword evidence="1" id="KW-1133">Transmembrane helix</keyword>
<dbReference type="Pfam" id="PF20154">
    <property type="entry name" value="LNT_N"/>
    <property type="match status" value="1"/>
</dbReference>
<feature type="transmembrane region" description="Helical" evidence="1">
    <location>
        <begin position="80"/>
        <end position="97"/>
    </location>
</feature>
<name>A0A382T6F3_9ZZZZ</name>
<keyword evidence="1" id="KW-0812">Transmembrane</keyword>
<gene>
    <name evidence="3" type="ORF">METZ01_LOCUS370437</name>
</gene>
<feature type="non-terminal residue" evidence="3">
    <location>
        <position position="100"/>
    </location>
</feature>
<dbReference type="EMBL" id="UINC01134195">
    <property type="protein sequence ID" value="SVD17583.1"/>
    <property type="molecule type" value="Genomic_DNA"/>
</dbReference>
<feature type="domain" description="Apolipoprotein N-acyltransferase N-terminal" evidence="2">
    <location>
        <begin position="2"/>
        <end position="99"/>
    </location>
</feature>
<evidence type="ECO:0000313" key="3">
    <source>
        <dbReference type="EMBL" id="SVD17583.1"/>
    </source>
</evidence>
<feature type="transmembrane region" description="Helical" evidence="1">
    <location>
        <begin position="12"/>
        <end position="31"/>
    </location>
</feature>
<dbReference type="GO" id="GO:0016410">
    <property type="term" value="F:N-acyltransferase activity"/>
    <property type="evidence" value="ECO:0007669"/>
    <property type="project" value="InterPro"/>
</dbReference>
<protein>
    <recommendedName>
        <fullName evidence="2">Apolipoprotein N-acyltransferase N-terminal domain-containing protein</fullName>
    </recommendedName>
</protein>
<sequence>MIPLLFAIQNQTLGAVAGRGFFAGMIFYFFSLNWVTNTLVNYGNISTGLSFFLLGLLAAYLSFYVSLFCVLTVKLSRGKPVYFFLLAPLFWTSLEYLRST</sequence>
<dbReference type="InterPro" id="IPR004563">
    <property type="entry name" value="Apolipo_AcylTrfase"/>
</dbReference>
<evidence type="ECO:0000259" key="2">
    <source>
        <dbReference type="Pfam" id="PF20154"/>
    </source>
</evidence>
<dbReference type="AlphaFoldDB" id="A0A382T6F3"/>